<evidence type="ECO:0000256" key="1">
    <source>
        <dbReference type="ARBA" id="ARBA00006914"/>
    </source>
</evidence>
<keyword evidence="7" id="KW-1185">Reference proteome</keyword>
<dbReference type="InterPro" id="IPR050304">
    <property type="entry name" value="MT-severing_AAA_ATPase"/>
</dbReference>
<feature type="compositionally biased region" description="Basic and acidic residues" evidence="4">
    <location>
        <begin position="257"/>
        <end position="266"/>
    </location>
</feature>
<keyword evidence="2" id="KW-0547">Nucleotide-binding</keyword>
<dbReference type="Proteomes" id="UP001610446">
    <property type="component" value="Unassembled WGS sequence"/>
</dbReference>
<dbReference type="PROSITE" id="PS00674">
    <property type="entry name" value="AAA"/>
    <property type="match status" value="1"/>
</dbReference>
<dbReference type="Gene3D" id="1.10.8.60">
    <property type="match status" value="1"/>
</dbReference>
<dbReference type="Pfam" id="PF17862">
    <property type="entry name" value="AAA_lid_3"/>
    <property type="match status" value="1"/>
</dbReference>
<accession>A0ABR4KNE7</accession>
<feature type="compositionally biased region" description="Polar residues" evidence="4">
    <location>
        <begin position="301"/>
        <end position="311"/>
    </location>
</feature>
<dbReference type="SMART" id="SM00382">
    <property type="entry name" value="AAA"/>
    <property type="match status" value="1"/>
</dbReference>
<sequence length="799" mass="87060">MMRPKPVSSLQKTYDDCYLMCSTAVYFEGQNNEEEALKSWRSALETIYYHNAYRLPASYSPSTETERALQDSIRQLELQCRERVDLLDALRESRKDSSSSGKKKRSPPRSHANVNTTPGYIADGTVPAVGYTDLSKPPAIPSRPSIPGYTSSASDYTSPPLRPAPERSESQTSIKPASRTPSPDRRMKTGMPSTLRDGNLKKKKKKDSSRKREPRPVAASQAAGLAWGIISRSSSSDKTASDAAVASSRHTVSNDLGIRKDSESSRTEGSQTPSLYPTTSAADVAFTSSRPNLSKYRRSSEMSVTGMSRTQSADDQHPRRSPAKMDSSSSPGTPTLKRRVLAESRPHSGSRSRHSPSKPEPVDPPRSSASPKPVVKPKPVTLRSSQPQPSSAASRSEEPAKVTPRSRAPVRDGGSRDLVPGLEGMAITPGGPARRKPISGSKRPITPPSSDPDSLGRKSTDVDEGDEAEDNEQFDAEDTSILNVLKKLPRGVDATAAQQVLNDIVVRGDEVHWDDIAGLDAAKKALKEAVVYPFLRPDLFSGLREPARGMLLFGPPGTGKTMLARAVATESKSTFFSVSASTLTSKWHGESEKLVRALFGLAKALAPSIIFVDEIDSLLSARSSGTEHEASRRSKTEFLIQWSDLQRAAAGREQPGKTGDASRVLVLAATNMPWDIDEAARRRFVRRQYIPLPEHHVREQQLRRLLSHQVHDLNAEDIEVLVQVTEGFSGSDITALAKDAAMGPLRNLGEALLHTPMDQIRPICFADFEASLLSIRPSVSKEGLRAYEDWAGQFGERGG</sequence>
<protein>
    <submittedName>
        <fullName evidence="6">P-loop containing nucleoside triphosphate hydrolase protein</fullName>
    </submittedName>
</protein>
<feature type="compositionally biased region" description="Polar residues" evidence="4">
    <location>
        <begin position="170"/>
        <end position="181"/>
    </location>
</feature>
<reference evidence="6 7" key="1">
    <citation type="submission" date="2024-07" db="EMBL/GenBank/DDBJ databases">
        <title>Section-level genome sequencing and comparative genomics of Aspergillus sections Usti and Cavernicolus.</title>
        <authorList>
            <consortium name="Lawrence Berkeley National Laboratory"/>
            <person name="Nybo J.L."/>
            <person name="Vesth T.C."/>
            <person name="Theobald S."/>
            <person name="Frisvad J.C."/>
            <person name="Larsen T.O."/>
            <person name="Kjaerboelling I."/>
            <person name="Rothschild-Mancinelli K."/>
            <person name="Lyhne E.K."/>
            <person name="Kogle M.E."/>
            <person name="Barry K."/>
            <person name="Clum A."/>
            <person name="Na H."/>
            <person name="Ledsgaard L."/>
            <person name="Lin J."/>
            <person name="Lipzen A."/>
            <person name="Kuo A."/>
            <person name="Riley R."/>
            <person name="Mondo S."/>
            <person name="Labutti K."/>
            <person name="Haridas S."/>
            <person name="Pangalinan J."/>
            <person name="Salamov A.A."/>
            <person name="Simmons B.A."/>
            <person name="Magnuson J.K."/>
            <person name="Chen J."/>
            <person name="Drula E."/>
            <person name="Henrissat B."/>
            <person name="Wiebenga A."/>
            <person name="Lubbers R.J."/>
            <person name="Gomes A.C."/>
            <person name="Makela M.R."/>
            <person name="Stajich J."/>
            <person name="Grigoriev I.V."/>
            <person name="Mortensen U.H."/>
            <person name="De Vries R.P."/>
            <person name="Baker S.E."/>
            <person name="Andersen M.R."/>
        </authorList>
    </citation>
    <scope>NUCLEOTIDE SEQUENCE [LARGE SCALE GENOMIC DNA]</scope>
    <source>
        <strain evidence="6 7">CBS 123904</strain>
    </source>
</reference>
<dbReference type="PANTHER" id="PTHR23074:SF17">
    <property type="entry name" value="FIDGETIN-LIKE PROTEIN 1"/>
    <property type="match status" value="1"/>
</dbReference>
<dbReference type="InterPro" id="IPR041569">
    <property type="entry name" value="AAA_lid_3"/>
</dbReference>
<feature type="compositionally biased region" description="Polar residues" evidence="4">
    <location>
        <begin position="267"/>
        <end position="292"/>
    </location>
</feature>
<evidence type="ECO:0000256" key="2">
    <source>
        <dbReference type="ARBA" id="ARBA00022741"/>
    </source>
</evidence>
<organism evidence="6 7">
    <name type="scientific">Aspergillus pseudoustus</name>
    <dbReference type="NCBI Taxonomy" id="1810923"/>
    <lineage>
        <taxon>Eukaryota</taxon>
        <taxon>Fungi</taxon>
        <taxon>Dikarya</taxon>
        <taxon>Ascomycota</taxon>
        <taxon>Pezizomycotina</taxon>
        <taxon>Eurotiomycetes</taxon>
        <taxon>Eurotiomycetidae</taxon>
        <taxon>Eurotiales</taxon>
        <taxon>Aspergillaceae</taxon>
        <taxon>Aspergillus</taxon>
        <taxon>Aspergillus subgen. Nidulantes</taxon>
    </lineage>
</organism>
<dbReference type="EMBL" id="JBFXLU010000018">
    <property type="protein sequence ID" value="KAL2853800.1"/>
    <property type="molecule type" value="Genomic_DNA"/>
</dbReference>
<feature type="region of interest" description="Disordered" evidence="4">
    <location>
        <begin position="90"/>
        <end position="476"/>
    </location>
</feature>
<dbReference type="GO" id="GO:0016787">
    <property type="term" value="F:hydrolase activity"/>
    <property type="evidence" value="ECO:0007669"/>
    <property type="project" value="UniProtKB-KW"/>
</dbReference>
<dbReference type="SUPFAM" id="SSF52540">
    <property type="entry name" value="P-loop containing nucleoside triphosphate hydrolases"/>
    <property type="match status" value="1"/>
</dbReference>
<name>A0ABR4KNE7_9EURO</name>
<evidence type="ECO:0000256" key="4">
    <source>
        <dbReference type="SAM" id="MobiDB-lite"/>
    </source>
</evidence>
<comment type="similarity">
    <text evidence="1">Belongs to the AAA ATPase family.</text>
</comment>
<keyword evidence="6" id="KW-0378">Hydrolase</keyword>
<dbReference type="InterPro" id="IPR003593">
    <property type="entry name" value="AAA+_ATPase"/>
</dbReference>
<dbReference type="InterPro" id="IPR003959">
    <property type="entry name" value="ATPase_AAA_core"/>
</dbReference>
<feature type="compositionally biased region" description="Acidic residues" evidence="4">
    <location>
        <begin position="462"/>
        <end position="476"/>
    </location>
</feature>
<dbReference type="InterPro" id="IPR003960">
    <property type="entry name" value="ATPase_AAA_CS"/>
</dbReference>
<dbReference type="Pfam" id="PF00004">
    <property type="entry name" value="AAA"/>
    <property type="match status" value="1"/>
</dbReference>
<evidence type="ECO:0000256" key="3">
    <source>
        <dbReference type="ARBA" id="ARBA00022840"/>
    </source>
</evidence>
<dbReference type="Pfam" id="PF09336">
    <property type="entry name" value="Vps4_C"/>
    <property type="match status" value="1"/>
</dbReference>
<comment type="caution">
    <text evidence="6">The sequence shown here is derived from an EMBL/GenBank/DDBJ whole genome shotgun (WGS) entry which is preliminary data.</text>
</comment>
<dbReference type="CDD" id="cd19509">
    <property type="entry name" value="RecA-like_VPS4-like"/>
    <property type="match status" value="1"/>
</dbReference>
<gene>
    <name evidence="6" type="ORF">BJY01DRAFT_206404</name>
</gene>
<evidence type="ECO:0000313" key="6">
    <source>
        <dbReference type="EMBL" id="KAL2853800.1"/>
    </source>
</evidence>
<feature type="compositionally biased region" description="Polar residues" evidence="4">
    <location>
        <begin position="148"/>
        <end position="157"/>
    </location>
</feature>
<keyword evidence="3" id="KW-0067">ATP-binding</keyword>
<dbReference type="Gene3D" id="3.40.50.300">
    <property type="entry name" value="P-loop containing nucleotide triphosphate hydrolases"/>
    <property type="match status" value="1"/>
</dbReference>
<feature type="compositionally biased region" description="Low complexity" evidence="4">
    <location>
        <begin position="365"/>
        <end position="394"/>
    </location>
</feature>
<evidence type="ECO:0000259" key="5">
    <source>
        <dbReference type="SMART" id="SM00382"/>
    </source>
</evidence>
<feature type="domain" description="AAA+ ATPase" evidence="5">
    <location>
        <begin position="546"/>
        <end position="694"/>
    </location>
</feature>
<dbReference type="InterPro" id="IPR015415">
    <property type="entry name" value="Spast_Vps4_C"/>
</dbReference>
<dbReference type="PANTHER" id="PTHR23074">
    <property type="entry name" value="AAA DOMAIN-CONTAINING"/>
    <property type="match status" value="1"/>
</dbReference>
<proteinExistence type="inferred from homology"/>
<dbReference type="InterPro" id="IPR027417">
    <property type="entry name" value="P-loop_NTPase"/>
</dbReference>
<feature type="compositionally biased region" description="Low complexity" evidence="4">
    <location>
        <begin position="231"/>
        <end position="248"/>
    </location>
</feature>
<evidence type="ECO:0000313" key="7">
    <source>
        <dbReference type="Proteomes" id="UP001610446"/>
    </source>
</evidence>